<sequence>MVSDEGLNNIMRTATIDKNGDRKAQTEPRKRSVRGEGLPERASRESWKSSDGETESADKKQLAREVAGQAPRPNAYPE</sequence>
<name>A0AAW2IPW9_9LAMI</name>
<feature type="compositionally biased region" description="Basic and acidic residues" evidence="1">
    <location>
        <begin position="18"/>
        <end position="63"/>
    </location>
</feature>
<reference evidence="2" key="1">
    <citation type="submission" date="2020-06" db="EMBL/GenBank/DDBJ databases">
        <authorList>
            <person name="Li T."/>
            <person name="Hu X."/>
            <person name="Zhang T."/>
            <person name="Song X."/>
            <person name="Zhang H."/>
            <person name="Dai N."/>
            <person name="Sheng W."/>
            <person name="Hou X."/>
            <person name="Wei L."/>
        </authorList>
    </citation>
    <scope>NUCLEOTIDE SEQUENCE</scope>
    <source>
        <strain evidence="2">G01</strain>
        <tissue evidence="2">Leaf</tissue>
    </source>
</reference>
<feature type="region of interest" description="Disordered" evidence="1">
    <location>
        <begin position="1"/>
        <end position="78"/>
    </location>
</feature>
<dbReference type="EMBL" id="JACGWK010001681">
    <property type="protein sequence ID" value="KAL0284012.1"/>
    <property type="molecule type" value="Genomic_DNA"/>
</dbReference>
<organism evidence="2">
    <name type="scientific">Sesamum angustifolium</name>
    <dbReference type="NCBI Taxonomy" id="2727405"/>
    <lineage>
        <taxon>Eukaryota</taxon>
        <taxon>Viridiplantae</taxon>
        <taxon>Streptophyta</taxon>
        <taxon>Embryophyta</taxon>
        <taxon>Tracheophyta</taxon>
        <taxon>Spermatophyta</taxon>
        <taxon>Magnoliopsida</taxon>
        <taxon>eudicotyledons</taxon>
        <taxon>Gunneridae</taxon>
        <taxon>Pentapetalae</taxon>
        <taxon>asterids</taxon>
        <taxon>lamiids</taxon>
        <taxon>Lamiales</taxon>
        <taxon>Pedaliaceae</taxon>
        <taxon>Sesamum</taxon>
    </lineage>
</organism>
<gene>
    <name evidence="2" type="ORF">Sangu_2852800</name>
</gene>
<accession>A0AAW2IPW9</accession>
<proteinExistence type="predicted"/>
<evidence type="ECO:0000313" key="2">
    <source>
        <dbReference type="EMBL" id="KAL0284012.1"/>
    </source>
</evidence>
<evidence type="ECO:0000256" key="1">
    <source>
        <dbReference type="SAM" id="MobiDB-lite"/>
    </source>
</evidence>
<dbReference type="AlphaFoldDB" id="A0AAW2IPW9"/>
<reference evidence="2" key="2">
    <citation type="journal article" date="2024" name="Plant">
        <title>Genomic evolution and insights into agronomic trait innovations of Sesamum species.</title>
        <authorList>
            <person name="Miao H."/>
            <person name="Wang L."/>
            <person name="Qu L."/>
            <person name="Liu H."/>
            <person name="Sun Y."/>
            <person name="Le M."/>
            <person name="Wang Q."/>
            <person name="Wei S."/>
            <person name="Zheng Y."/>
            <person name="Lin W."/>
            <person name="Duan Y."/>
            <person name="Cao H."/>
            <person name="Xiong S."/>
            <person name="Wang X."/>
            <person name="Wei L."/>
            <person name="Li C."/>
            <person name="Ma Q."/>
            <person name="Ju M."/>
            <person name="Zhao R."/>
            <person name="Li G."/>
            <person name="Mu C."/>
            <person name="Tian Q."/>
            <person name="Mei H."/>
            <person name="Zhang T."/>
            <person name="Gao T."/>
            <person name="Zhang H."/>
        </authorList>
    </citation>
    <scope>NUCLEOTIDE SEQUENCE</scope>
    <source>
        <strain evidence="2">G01</strain>
    </source>
</reference>
<protein>
    <submittedName>
        <fullName evidence="2">Uncharacterized protein</fullName>
    </submittedName>
</protein>
<comment type="caution">
    <text evidence="2">The sequence shown here is derived from an EMBL/GenBank/DDBJ whole genome shotgun (WGS) entry which is preliminary data.</text>
</comment>